<dbReference type="CDD" id="cd05819">
    <property type="entry name" value="NHL"/>
    <property type="match status" value="1"/>
</dbReference>
<gene>
    <name evidence="1" type="ORF">COW36_16320</name>
</gene>
<dbReference type="InterPro" id="IPR011042">
    <property type="entry name" value="6-blade_b-propeller_TolB-like"/>
</dbReference>
<reference evidence="1 2" key="1">
    <citation type="submission" date="2017-09" db="EMBL/GenBank/DDBJ databases">
        <title>Depth-based differentiation of microbial function through sediment-hosted aquifers and enrichment of novel symbionts in the deep terrestrial subsurface.</title>
        <authorList>
            <person name="Probst A.J."/>
            <person name="Ladd B."/>
            <person name="Jarett J.K."/>
            <person name="Geller-Mcgrath D.E."/>
            <person name="Sieber C.M."/>
            <person name="Emerson J.B."/>
            <person name="Anantharaman K."/>
            <person name="Thomas B.C."/>
            <person name="Malmstrom R."/>
            <person name="Stieglmeier M."/>
            <person name="Klingl A."/>
            <person name="Woyke T."/>
            <person name="Ryan C.M."/>
            <person name="Banfield J.F."/>
        </authorList>
    </citation>
    <scope>NUCLEOTIDE SEQUENCE [LARGE SCALE GENOMIC DNA]</scope>
    <source>
        <strain evidence="1">CG17_big_fil_post_rev_8_21_14_2_50_48_46</strain>
    </source>
</reference>
<dbReference type="Gene3D" id="1.25.40.10">
    <property type="entry name" value="Tetratricopeptide repeat domain"/>
    <property type="match status" value="1"/>
</dbReference>
<dbReference type="InterPro" id="IPR050952">
    <property type="entry name" value="TRIM-NHL_E3_ligases"/>
</dbReference>
<dbReference type="Gene3D" id="2.120.10.30">
    <property type="entry name" value="TolB, C-terminal domain"/>
    <property type="match status" value="2"/>
</dbReference>
<evidence type="ECO:0000313" key="2">
    <source>
        <dbReference type="Proteomes" id="UP000231019"/>
    </source>
</evidence>
<dbReference type="Proteomes" id="UP000231019">
    <property type="component" value="Unassembled WGS sequence"/>
</dbReference>
<proteinExistence type="predicted"/>
<dbReference type="AlphaFoldDB" id="A0A2M7G1T8"/>
<accession>A0A2M7G1T8</accession>
<dbReference type="GO" id="GO:0008270">
    <property type="term" value="F:zinc ion binding"/>
    <property type="evidence" value="ECO:0007669"/>
    <property type="project" value="UniProtKB-KW"/>
</dbReference>
<dbReference type="InterPro" id="IPR011990">
    <property type="entry name" value="TPR-like_helical_dom_sf"/>
</dbReference>
<evidence type="ECO:0000313" key="1">
    <source>
        <dbReference type="EMBL" id="PIW15701.1"/>
    </source>
</evidence>
<evidence type="ECO:0008006" key="3">
    <source>
        <dbReference type="Google" id="ProtNLM"/>
    </source>
</evidence>
<comment type="caution">
    <text evidence="1">The sequence shown here is derived from an EMBL/GenBank/DDBJ whole genome shotgun (WGS) entry which is preliminary data.</text>
</comment>
<sequence length="474" mass="52664">MSSRLDYQSPEFTAAVADAQSLQKWTESHFQSVRSRLAEKKSTADDLLACAELSIRLQDANCAQDCLEKQLKARPSDADAFYLKAMLALGQGQKEAALQVLENATRKLSGKSPDNGRVWRLLAAERLHQKQDLSGAAQAMVKACEQASAPAFLHSSTRPAQDLTAAMLNFDFSLFDQLFSWEDNSADFRLSAVANGPLDQLYILDSFNRRIFEFDAQGQFQRGIDEHQLSAQAFLHPESRWELTDLCIGPDGKIYLAGNQDKIGVFSPSWEPLAAYASPAGNHRLKPLSLTVDAHHNLYVIYQNLAGIHVFNAEGFHEGSFGENTTMPGTDKNYYCGLACLDGQKICLYDREKVQIFEAATRQLSETVNLPQDKAPNLDDEAYPLCWNGIGTASNQRLWLADTAHAQIMEYRQGKLQQSFTQAGSKLQNFSNPFDISIDSQGCLYLADTGNARVLKYKGQEWTQVFGHPGIKSV</sequence>
<dbReference type="SUPFAM" id="SSF48452">
    <property type="entry name" value="TPR-like"/>
    <property type="match status" value="1"/>
</dbReference>
<dbReference type="PANTHER" id="PTHR24104">
    <property type="entry name" value="E3 UBIQUITIN-PROTEIN LIGASE NHLRC1-RELATED"/>
    <property type="match status" value="1"/>
</dbReference>
<organism evidence="1 2">
    <name type="scientific">bacterium (Candidatus Blackallbacteria) CG17_big_fil_post_rev_8_21_14_2_50_48_46</name>
    <dbReference type="NCBI Taxonomy" id="2014261"/>
    <lineage>
        <taxon>Bacteria</taxon>
        <taxon>Candidatus Blackallbacteria</taxon>
    </lineage>
</organism>
<dbReference type="SUPFAM" id="SSF101898">
    <property type="entry name" value="NHL repeat"/>
    <property type="match status" value="1"/>
</dbReference>
<dbReference type="PANTHER" id="PTHR24104:SF25">
    <property type="entry name" value="PROTEIN LIN-41"/>
    <property type="match status" value="1"/>
</dbReference>
<name>A0A2M7G1T8_9BACT</name>
<protein>
    <recommendedName>
        <fullName evidence="3">SMP-30/Gluconolactonase/LRE-like region domain-containing protein</fullName>
    </recommendedName>
</protein>
<dbReference type="EMBL" id="PFFQ01000047">
    <property type="protein sequence ID" value="PIW15701.1"/>
    <property type="molecule type" value="Genomic_DNA"/>
</dbReference>